<gene>
    <name evidence="4" type="ORF">IAB75_00935</name>
</gene>
<comment type="similarity">
    <text evidence="1">Belongs to the TonB-dependent receptor family.</text>
</comment>
<dbReference type="GO" id="GO:0009279">
    <property type="term" value="C:cell outer membrane"/>
    <property type="evidence" value="ECO:0007669"/>
    <property type="project" value="UniProtKB-SubCell"/>
</dbReference>
<evidence type="ECO:0000259" key="3">
    <source>
        <dbReference type="Pfam" id="PF07715"/>
    </source>
</evidence>
<keyword evidence="2" id="KW-0732">Signal</keyword>
<feature type="chain" id="PRO_5037856273" evidence="2">
    <location>
        <begin position="26"/>
        <end position="1036"/>
    </location>
</feature>
<comment type="caution">
    <text evidence="4">The sequence shown here is derived from an EMBL/GenBank/DDBJ whole genome shotgun (WGS) entry which is preliminary data.</text>
</comment>
<reference evidence="4" key="1">
    <citation type="submission" date="2020-10" db="EMBL/GenBank/DDBJ databases">
        <authorList>
            <person name="Gilroy R."/>
        </authorList>
    </citation>
    <scope>NUCLEOTIDE SEQUENCE</scope>
    <source>
        <strain evidence="4">G3-8215</strain>
    </source>
</reference>
<feature type="signal peptide" evidence="2">
    <location>
        <begin position="1"/>
        <end position="25"/>
    </location>
</feature>
<reference evidence="4" key="2">
    <citation type="journal article" date="2021" name="PeerJ">
        <title>Extensive microbial diversity within the chicken gut microbiome revealed by metagenomics and culture.</title>
        <authorList>
            <person name="Gilroy R."/>
            <person name="Ravi A."/>
            <person name="Getino M."/>
            <person name="Pursley I."/>
            <person name="Horton D.L."/>
            <person name="Alikhan N.F."/>
            <person name="Baker D."/>
            <person name="Gharbi K."/>
            <person name="Hall N."/>
            <person name="Watson M."/>
            <person name="Adriaenssens E.M."/>
            <person name="Foster-Nyarko E."/>
            <person name="Jarju S."/>
            <person name="Secka A."/>
            <person name="Antonio M."/>
            <person name="Oren A."/>
            <person name="Chaudhuri R.R."/>
            <person name="La Ragione R."/>
            <person name="Hildebrand F."/>
            <person name="Pallen M.J."/>
        </authorList>
    </citation>
    <scope>NUCLEOTIDE SEQUENCE</scope>
    <source>
        <strain evidence="4">G3-8215</strain>
    </source>
</reference>
<dbReference type="Proteomes" id="UP000725002">
    <property type="component" value="Unassembled WGS sequence"/>
</dbReference>
<evidence type="ECO:0000313" key="4">
    <source>
        <dbReference type="EMBL" id="MBO8482676.1"/>
    </source>
</evidence>
<dbReference type="Gene3D" id="2.60.40.1120">
    <property type="entry name" value="Carboxypeptidase-like, regulatory domain"/>
    <property type="match status" value="1"/>
</dbReference>
<dbReference type="NCBIfam" id="TIGR04057">
    <property type="entry name" value="SusC_RagA_signa"/>
    <property type="match status" value="1"/>
</dbReference>
<feature type="domain" description="TonB-dependent receptor plug" evidence="3">
    <location>
        <begin position="130"/>
        <end position="237"/>
    </location>
</feature>
<name>A0A940DRW7_9BACT</name>
<proteinExistence type="inferred from homology"/>
<dbReference type="InterPro" id="IPR023996">
    <property type="entry name" value="TonB-dep_OMP_SusC/RagA"/>
</dbReference>
<dbReference type="InterPro" id="IPR012910">
    <property type="entry name" value="Plug_dom"/>
</dbReference>
<dbReference type="SUPFAM" id="SSF56935">
    <property type="entry name" value="Porins"/>
    <property type="match status" value="1"/>
</dbReference>
<dbReference type="NCBIfam" id="TIGR04056">
    <property type="entry name" value="OMP_RagA_SusC"/>
    <property type="match status" value="1"/>
</dbReference>
<organism evidence="4 5">
    <name type="scientific">Candidatus Cryptobacteroides avicola</name>
    <dbReference type="NCBI Taxonomy" id="2840757"/>
    <lineage>
        <taxon>Bacteria</taxon>
        <taxon>Pseudomonadati</taxon>
        <taxon>Bacteroidota</taxon>
        <taxon>Bacteroidia</taxon>
        <taxon>Bacteroidales</taxon>
        <taxon>Candidatus Cryptobacteroides</taxon>
    </lineage>
</organism>
<dbReference type="Pfam" id="PF07715">
    <property type="entry name" value="Plug"/>
    <property type="match status" value="1"/>
</dbReference>
<sequence length="1036" mass="116117">MRIKHLFFTVFAVFAAAGAPLAVHASPAEKQVNATQGYEVTGHVTDAQTREPVAGAFVVEKGTTNGVMTNEDGSYTIDVADIRTSQLEISFMGYKTVTVDIGTRGIVDVALQSDNELDAVVVVGGGTQKKISVVGAVTSISGEALRTSSSSLTNALAGKLAGVISMTGSGEPGTTSSFYIRGVSTFGGRAEPLILLDDVEISAGDLNRIPAENIASFTILKDASATAIYGVRGANGVMLVTTKKGIENQRALVNVTVENSYVRPYNMVEFVDGATWMSAYNEAMTGRNPGSVQTYSDQTIERTFSHQYPYTYPDVDWQKLLFRKWNMNQRAHISIQGGGNKVTYFMSLQMNHNTGMLNGNPDGPHMFNTNIQQMGYTFQNNISYKVTNTTTLDLHLNAQINQNKGPRESTQDIFGSVYTANPVDFPAFFPAQEGDNHIRFGNKLMQSGTRKTNPYAGLLDDYAETNSNTLNASLKLDQRFDFITEGLGLTALVNWKNWSSSTYYKGQTPYFYQVDDATWDASTPDVYDLEYVGDLGQDFVTTSGPDKSQDQTFYFDARLTYDRTFGKHAVSGLLMYMMREYRLSVLPERNQGLSGRATYGYDDRYFVEFNFGYNGTERFEKGRRFEFFPAVSAGWVPSNESFWGSASNAISYLKIRGSYGHIGSDGFGGEHFVYYDTIILGGSASYTSGPSYNGNYPIITSQGVGIGGYAVENPRWERSRKMDIGVDATLFKQLDITFDYFFEWRDRIMMQRGSWPQIMGYSNATPWANVGKVNNWGYEFSFNWSRNFGKDWYLNLRGNFTYTQNKYVYKDEPNYPFTWQKDQNMPLDGYKYRGYIAEGLFTSQEEIDNWPTQALGGTPMVGDIKYRDITGDGIINEDDQTIISPYGGTPRIQYGFGLSVRYKNWDLGAFFNGSALRKIMINGITPFGTNDNNLMAWIYESRWSEDNPDPNAKYPRLGVTDAQNANNNVNSTYWLRDAGFLRFKTLELGYSFKFGRVYLNCDNLAVWSPFKLWDPELGWNSYPFSRTFSLGVQFNF</sequence>
<dbReference type="FunFam" id="2.170.130.10:FF:000003">
    <property type="entry name" value="SusC/RagA family TonB-linked outer membrane protein"/>
    <property type="match status" value="1"/>
</dbReference>
<keyword evidence="1" id="KW-1134">Transmembrane beta strand</keyword>
<keyword evidence="4" id="KW-0675">Receptor</keyword>
<keyword evidence="1" id="KW-0812">Transmembrane</keyword>
<keyword evidence="1" id="KW-0998">Cell outer membrane</keyword>
<evidence type="ECO:0000256" key="2">
    <source>
        <dbReference type="SAM" id="SignalP"/>
    </source>
</evidence>
<evidence type="ECO:0000256" key="1">
    <source>
        <dbReference type="PROSITE-ProRule" id="PRU01360"/>
    </source>
</evidence>
<dbReference type="InterPro" id="IPR039426">
    <property type="entry name" value="TonB-dep_rcpt-like"/>
</dbReference>
<dbReference type="AlphaFoldDB" id="A0A940DRW7"/>
<keyword evidence="1" id="KW-0813">Transport</keyword>
<dbReference type="SUPFAM" id="SSF49464">
    <property type="entry name" value="Carboxypeptidase regulatory domain-like"/>
    <property type="match status" value="1"/>
</dbReference>
<accession>A0A940DRW7</accession>
<comment type="subcellular location">
    <subcellularLocation>
        <location evidence="1">Cell outer membrane</location>
        <topology evidence="1">Multi-pass membrane protein</topology>
    </subcellularLocation>
</comment>
<protein>
    <submittedName>
        <fullName evidence="4">TonB-dependent receptor</fullName>
    </submittedName>
</protein>
<dbReference type="EMBL" id="JADILV010000006">
    <property type="protein sequence ID" value="MBO8482676.1"/>
    <property type="molecule type" value="Genomic_DNA"/>
</dbReference>
<dbReference type="PROSITE" id="PS52016">
    <property type="entry name" value="TONB_DEPENDENT_REC_3"/>
    <property type="match status" value="1"/>
</dbReference>
<dbReference type="InterPro" id="IPR008969">
    <property type="entry name" value="CarboxyPept-like_regulatory"/>
</dbReference>
<dbReference type="Gene3D" id="2.170.130.10">
    <property type="entry name" value="TonB-dependent receptor, plug domain"/>
    <property type="match status" value="1"/>
</dbReference>
<keyword evidence="1" id="KW-0472">Membrane</keyword>
<dbReference type="InterPro" id="IPR023997">
    <property type="entry name" value="TonB-dep_OMP_SusC/RagA_CS"/>
</dbReference>
<evidence type="ECO:0000313" key="5">
    <source>
        <dbReference type="Proteomes" id="UP000725002"/>
    </source>
</evidence>
<dbReference type="InterPro" id="IPR037066">
    <property type="entry name" value="Plug_dom_sf"/>
</dbReference>
<dbReference type="Pfam" id="PF13715">
    <property type="entry name" value="CarbopepD_reg_2"/>
    <property type="match status" value="1"/>
</dbReference>